<proteinExistence type="predicted"/>
<dbReference type="AlphaFoldDB" id="A0A2N0QFU6"/>
<reference evidence="1 2" key="2">
    <citation type="submission" date="2017-09" db="EMBL/GenBank/DDBJ databases">
        <title>Extensive intraspecific genome diversity in a model arbuscular mycorrhizal fungus.</title>
        <authorList>
            <person name="Chen E.C."/>
            <person name="Morin E."/>
            <person name="Beaudet D."/>
            <person name="Noel J."/>
            <person name="Ndikumana S."/>
            <person name="Charron P."/>
            <person name="St-Onge C."/>
            <person name="Giorgi J."/>
            <person name="Grigoriev I.V."/>
            <person name="Roux C."/>
            <person name="Martin F.M."/>
            <person name="Corradi N."/>
        </authorList>
    </citation>
    <scope>NUCLEOTIDE SEQUENCE [LARGE SCALE GENOMIC DNA]</scope>
    <source>
        <strain evidence="1 2">A5</strain>
    </source>
</reference>
<evidence type="ECO:0000313" key="2">
    <source>
        <dbReference type="Proteomes" id="UP000232722"/>
    </source>
</evidence>
<protein>
    <submittedName>
        <fullName evidence="1">Uncharacterized protein</fullName>
    </submittedName>
</protein>
<dbReference type="Proteomes" id="UP000232722">
    <property type="component" value="Unassembled WGS sequence"/>
</dbReference>
<organism evidence="1 2">
    <name type="scientific">Rhizophagus irregularis</name>
    <dbReference type="NCBI Taxonomy" id="588596"/>
    <lineage>
        <taxon>Eukaryota</taxon>
        <taxon>Fungi</taxon>
        <taxon>Fungi incertae sedis</taxon>
        <taxon>Mucoromycota</taxon>
        <taxon>Glomeromycotina</taxon>
        <taxon>Glomeromycetes</taxon>
        <taxon>Glomerales</taxon>
        <taxon>Glomeraceae</taxon>
        <taxon>Rhizophagus</taxon>
    </lineage>
</organism>
<dbReference type="VEuPathDB" id="FungiDB:RhiirFUN_008834"/>
<accession>A0A2N0QFU6</accession>
<gene>
    <name evidence="1" type="ORF">RhiirA5_405266</name>
</gene>
<comment type="caution">
    <text evidence="1">The sequence shown here is derived from an EMBL/GenBank/DDBJ whole genome shotgun (WGS) entry which is preliminary data.</text>
</comment>
<name>A0A2N0QFU6_9GLOM</name>
<evidence type="ECO:0000313" key="1">
    <source>
        <dbReference type="EMBL" id="PKC17933.1"/>
    </source>
</evidence>
<sequence>MSHSIANTSTSISASRLPTVEEINGWKSSNYNKINTFEISCDTIVEDKEIVEWFANLNLFSWIHQKGNNIILYLNNKKELNVAKEWIVRKHKEISI</sequence>
<dbReference type="VEuPathDB" id="FungiDB:FUN_008457"/>
<reference evidence="1 2" key="1">
    <citation type="submission" date="2016-04" db="EMBL/GenBank/DDBJ databases">
        <title>Genome analyses suggest a sexual origin of heterokaryosis in a supposedly ancient asexual fungus.</title>
        <authorList>
            <person name="Ropars J."/>
            <person name="Sedzielewska K."/>
            <person name="Noel J."/>
            <person name="Charron P."/>
            <person name="Farinelli L."/>
            <person name="Marton T."/>
            <person name="Kruger M."/>
            <person name="Pelin A."/>
            <person name="Brachmann A."/>
            <person name="Corradi N."/>
        </authorList>
    </citation>
    <scope>NUCLEOTIDE SEQUENCE [LARGE SCALE GENOMIC DNA]</scope>
    <source>
        <strain evidence="1 2">A5</strain>
    </source>
</reference>
<dbReference type="EMBL" id="LLXJ01000002">
    <property type="protein sequence ID" value="PKC17933.1"/>
    <property type="molecule type" value="Genomic_DNA"/>
</dbReference>